<name>A0A381X3I7_9ZZZZ</name>
<protein>
    <submittedName>
        <fullName evidence="1">Uncharacterized protein</fullName>
    </submittedName>
</protein>
<proteinExistence type="predicted"/>
<evidence type="ECO:0000313" key="1">
    <source>
        <dbReference type="EMBL" id="SVA58793.1"/>
    </source>
</evidence>
<organism evidence="1">
    <name type="scientific">marine metagenome</name>
    <dbReference type="NCBI Taxonomy" id="408172"/>
    <lineage>
        <taxon>unclassified sequences</taxon>
        <taxon>metagenomes</taxon>
        <taxon>ecological metagenomes</taxon>
    </lineage>
</organism>
<accession>A0A381X3I7</accession>
<reference evidence="1" key="1">
    <citation type="submission" date="2018-05" db="EMBL/GenBank/DDBJ databases">
        <authorList>
            <person name="Lanie J.A."/>
            <person name="Ng W.-L."/>
            <person name="Kazmierczak K.M."/>
            <person name="Andrzejewski T.M."/>
            <person name="Davidsen T.M."/>
            <person name="Wayne K.J."/>
            <person name="Tettelin H."/>
            <person name="Glass J.I."/>
            <person name="Rusch D."/>
            <person name="Podicherti R."/>
            <person name="Tsui H.-C.T."/>
            <person name="Winkler M.E."/>
        </authorList>
    </citation>
    <scope>NUCLEOTIDE SEQUENCE</scope>
</reference>
<gene>
    <name evidence="1" type="ORF">METZ01_LOCUS111647</name>
</gene>
<dbReference type="AlphaFoldDB" id="A0A381X3I7"/>
<sequence>MEQRTITLQFSENDARCLLSRRSSPCRYDC</sequence>
<dbReference type="EMBL" id="UINC01013640">
    <property type="protein sequence ID" value="SVA58793.1"/>
    <property type="molecule type" value="Genomic_DNA"/>
</dbReference>
<feature type="non-terminal residue" evidence="1">
    <location>
        <position position="30"/>
    </location>
</feature>